<dbReference type="EMBL" id="LGTE01000005">
    <property type="protein sequence ID" value="KNZ70181.1"/>
    <property type="molecule type" value="Genomic_DNA"/>
</dbReference>
<dbReference type="RefSeq" id="WP_013120728.1">
    <property type="nucleotide sequence ID" value="NZ_LGTE01000005.1"/>
</dbReference>
<dbReference type="Proteomes" id="UP000037175">
    <property type="component" value="Unassembled WGS sequence"/>
</dbReference>
<proteinExistence type="predicted"/>
<name>A0A0L6W3Y6_9FIRM</name>
<organism evidence="1 2">
    <name type="scientific">Thermincola ferriacetica</name>
    <dbReference type="NCBI Taxonomy" id="281456"/>
    <lineage>
        <taxon>Bacteria</taxon>
        <taxon>Bacillati</taxon>
        <taxon>Bacillota</taxon>
        <taxon>Clostridia</taxon>
        <taxon>Eubacteriales</taxon>
        <taxon>Thermincolaceae</taxon>
        <taxon>Thermincola</taxon>
    </lineage>
</organism>
<dbReference type="InterPro" id="IPR036069">
    <property type="entry name" value="DUF34/NIF3_sf"/>
</dbReference>
<keyword evidence="2" id="KW-1185">Reference proteome</keyword>
<protein>
    <recommendedName>
        <fullName evidence="3">NGG1p interacting factor NIF3</fullName>
    </recommendedName>
</protein>
<accession>A0A0L6W3Y6</accession>
<reference evidence="2" key="1">
    <citation type="submission" date="2015-07" db="EMBL/GenBank/DDBJ databases">
        <title>Complete Genome of Thermincola ferriacetica strain Z-0001T.</title>
        <authorList>
            <person name="Lusk B."/>
            <person name="Badalamenti J.P."/>
            <person name="Parameswaran P."/>
            <person name="Bond D.R."/>
            <person name="Torres C.I."/>
        </authorList>
    </citation>
    <scope>NUCLEOTIDE SEQUENCE [LARGE SCALE GENOMIC DNA]</scope>
    <source>
        <strain evidence="2">Z-0001</strain>
    </source>
</reference>
<gene>
    <name evidence="1" type="ORF">Tfer_1052</name>
</gene>
<dbReference type="SUPFAM" id="SSF102705">
    <property type="entry name" value="NIF3 (NGG1p interacting factor 3)-like"/>
    <property type="match status" value="1"/>
</dbReference>
<evidence type="ECO:0008006" key="3">
    <source>
        <dbReference type="Google" id="ProtNLM"/>
    </source>
</evidence>
<dbReference type="AlphaFoldDB" id="A0A0L6W3Y6"/>
<evidence type="ECO:0000313" key="1">
    <source>
        <dbReference type="EMBL" id="KNZ70181.1"/>
    </source>
</evidence>
<dbReference type="Gene3D" id="3.40.1390.30">
    <property type="entry name" value="NIF3 (NGG1p interacting factor 3)-like"/>
    <property type="match status" value="2"/>
</dbReference>
<evidence type="ECO:0000313" key="2">
    <source>
        <dbReference type="Proteomes" id="UP000037175"/>
    </source>
</evidence>
<sequence length="317" mass="34943">MKLRDIYELVVRKGIENDPRGKKEVERDLKKAKEAFKELKGTEKKEFDQEALTNPYSDTRILYGDGDREVKTALVGIDIEAAEILLADRLKEKGRNIDLVIAHHPEGKALAALSEVMHMQSEILEKFGVPISVAQGIMVSRISEVKRGLLPLNHNKAVDVARILDIPFMCCHTPADNMVTTFLQNLFDKKKPDTVGEVVKILKDLPEYQEAVKNSAGPTIVTGSKERKTGKIFVDMTGGTGGSEDAFSKLAQAGVGTLVCMHIGEKHRKEAEKNHINVVIAGHMASDSLGMNLIVDNLVSQGIDIIPCAGFTRYQRS</sequence>
<dbReference type="PATRIC" id="fig|281456.6.peg.1122"/>
<comment type="caution">
    <text evidence="1">The sequence shown here is derived from an EMBL/GenBank/DDBJ whole genome shotgun (WGS) entry which is preliminary data.</text>
</comment>